<evidence type="ECO:0000256" key="1">
    <source>
        <dbReference type="SAM" id="Phobius"/>
    </source>
</evidence>
<sequence>MKENRVLQGIILIWLVLWGWLAISPYSRGDWILENLLIWAALAGLVSTYRVFAFTNGTYGLLAVFLLLHSIGAHYSYNGTEIDRWLGVVFSSKRDNYDRLVHFSFGLLCAYPIREGLQAWTRLGRGWLSTMTCVIVLAMGAFYELIEMWVALIVAPDIGTLFVGAQGDPWDAQHDMELALYGAIVAMCVTALWKRKLWKITLYR</sequence>
<feature type="transmembrane region" description="Helical" evidence="1">
    <location>
        <begin position="178"/>
        <end position="194"/>
    </location>
</feature>
<comment type="caution">
    <text evidence="2">The sequence shown here is derived from an EMBL/GenBank/DDBJ whole genome shotgun (WGS) entry which is preliminary data.</text>
</comment>
<evidence type="ECO:0000313" key="2">
    <source>
        <dbReference type="EMBL" id="OCT15701.1"/>
    </source>
</evidence>
<proteinExistence type="predicted"/>
<accession>A0A1C1A564</accession>
<keyword evidence="1" id="KW-0812">Transmembrane</keyword>
<dbReference type="AlphaFoldDB" id="A0A1C1A564"/>
<name>A0A1C1A564_9BACL</name>
<feature type="transmembrane region" description="Helical" evidence="1">
    <location>
        <begin position="7"/>
        <end position="26"/>
    </location>
</feature>
<keyword evidence="1" id="KW-1133">Transmembrane helix</keyword>
<keyword evidence="3" id="KW-1185">Reference proteome</keyword>
<dbReference type="InterPro" id="IPR058534">
    <property type="entry name" value="YjdF"/>
</dbReference>
<protein>
    <recommendedName>
        <fullName evidence="4">DUF2238 domain-containing protein</fullName>
    </recommendedName>
</protein>
<dbReference type="STRING" id="512399.A8709_12910"/>
<evidence type="ECO:0008006" key="4">
    <source>
        <dbReference type="Google" id="ProtNLM"/>
    </source>
</evidence>
<keyword evidence="1" id="KW-0472">Membrane</keyword>
<gene>
    <name evidence="2" type="ORF">A8709_12910</name>
</gene>
<dbReference type="PIRSF" id="PIRSF020606">
    <property type="entry name" value="UCP020606"/>
    <property type="match status" value="1"/>
</dbReference>
<dbReference type="Pfam" id="PF09997">
    <property type="entry name" value="DUF2238"/>
    <property type="match status" value="1"/>
</dbReference>
<dbReference type="Proteomes" id="UP000093309">
    <property type="component" value="Unassembled WGS sequence"/>
</dbReference>
<dbReference type="InterPro" id="IPR014509">
    <property type="entry name" value="YjdF-like"/>
</dbReference>
<organism evidence="2 3">
    <name type="scientific">Paenibacillus pectinilyticus</name>
    <dbReference type="NCBI Taxonomy" id="512399"/>
    <lineage>
        <taxon>Bacteria</taxon>
        <taxon>Bacillati</taxon>
        <taxon>Bacillota</taxon>
        <taxon>Bacilli</taxon>
        <taxon>Bacillales</taxon>
        <taxon>Paenibacillaceae</taxon>
        <taxon>Paenibacillus</taxon>
    </lineage>
</organism>
<evidence type="ECO:0000313" key="3">
    <source>
        <dbReference type="Proteomes" id="UP000093309"/>
    </source>
</evidence>
<reference evidence="3" key="1">
    <citation type="submission" date="2016-05" db="EMBL/GenBank/DDBJ databases">
        <title>Paenibacillus oryzae. sp. nov., isolated from the rice root.</title>
        <authorList>
            <person name="Zhang J."/>
            <person name="Zhang X."/>
        </authorList>
    </citation>
    <scope>NUCLEOTIDE SEQUENCE [LARGE SCALE GENOMIC DNA]</scope>
    <source>
        <strain evidence="3">KCTC13222</strain>
    </source>
</reference>
<feature type="transmembrane region" description="Helical" evidence="1">
    <location>
        <begin position="126"/>
        <end position="146"/>
    </location>
</feature>
<dbReference type="EMBL" id="LYPC01000014">
    <property type="protein sequence ID" value="OCT15701.1"/>
    <property type="molecule type" value="Genomic_DNA"/>
</dbReference>